<keyword evidence="1" id="KW-0472">Membrane</keyword>
<dbReference type="STRING" id="1492898.SY85_11080"/>
<feature type="transmembrane region" description="Helical" evidence="1">
    <location>
        <begin position="366"/>
        <end position="386"/>
    </location>
</feature>
<evidence type="ECO:0000313" key="3">
    <source>
        <dbReference type="Proteomes" id="UP000077177"/>
    </source>
</evidence>
<evidence type="ECO:0000313" key="2">
    <source>
        <dbReference type="EMBL" id="ANE50965.1"/>
    </source>
</evidence>
<organism evidence="2 3">
    <name type="scientific">Flavisolibacter tropicus</name>
    <dbReference type="NCBI Taxonomy" id="1492898"/>
    <lineage>
        <taxon>Bacteria</taxon>
        <taxon>Pseudomonadati</taxon>
        <taxon>Bacteroidota</taxon>
        <taxon>Chitinophagia</taxon>
        <taxon>Chitinophagales</taxon>
        <taxon>Chitinophagaceae</taxon>
        <taxon>Flavisolibacter</taxon>
    </lineage>
</organism>
<feature type="transmembrane region" description="Helical" evidence="1">
    <location>
        <begin position="273"/>
        <end position="296"/>
    </location>
</feature>
<reference evidence="2 3" key="2">
    <citation type="journal article" date="2016" name="Int. J. Syst. Evol. Microbiol.">
        <title>Flavisolibacter tropicus sp. nov., isolated from tropical soil.</title>
        <authorList>
            <person name="Lee J.J."/>
            <person name="Kang M.S."/>
            <person name="Kim G.S."/>
            <person name="Lee C.S."/>
            <person name="Lim S."/>
            <person name="Lee J."/>
            <person name="Roh S.H."/>
            <person name="Kang H."/>
            <person name="Ha J.M."/>
            <person name="Bae S."/>
            <person name="Jung H.Y."/>
            <person name="Kim M.K."/>
        </authorList>
    </citation>
    <scope>NUCLEOTIDE SEQUENCE [LARGE SCALE GENOMIC DNA]</scope>
    <source>
        <strain evidence="2 3">LCS9</strain>
    </source>
</reference>
<dbReference type="OrthoDB" id="1011751at2"/>
<keyword evidence="1" id="KW-1133">Transmembrane helix</keyword>
<feature type="transmembrane region" description="Helical" evidence="1">
    <location>
        <begin position="22"/>
        <end position="43"/>
    </location>
</feature>
<gene>
    <name evidence="2" type="ORF">SY85_11080</name>
</gene>
<dbReference type="KEGG" id="fla:SY85_11080"/>
<dbReference type="Proteomes" id="UP000077177">
    <property type="component" value="Chromosome"/>
</dbReference>
<reference evidence="3" key="1">
    <citation type="submission" date="2015-01" db="EMBL/GenBank/DDBJ databases">
        <title>Flavisolibacter sp./LCS9/ whole genome sequencing.</title>
        <authorList>
            <person name="Kim M.K."/>
            <person name="Srinivasan S."/>
            <person name="Lee J.-J."/>
        </authorList>
    </citation>
    <scope>NUCLEOTIDE SEQUENCE [LARGE SCALE GENOMIC DNA]</scope>
    <source>
        <strain evidence="3">LCS9</strain>
    </source>
</reference>
<dbReference type="RefSeq" id="WP_066404480.1">
    <property type="nucleotide sequence ID" value="NZ_CP011390.1"/>
</dbReference>
<keyword evidence="1" id="KW-0812">Transmembrane</keyword>
<proteinExistence type="predicted"/>
<name>A0A172TV58_9BACT</name>
<feature type="transmembrane region" description="Helical" evidence="1">
    <location>
        <begin position="333"/>
        <end position="351"/>
    </location>
</feature>
<dbReference type="EMBL" id="CP011390">
    <property type="protein sequence ID" value="ANE50965.1"/>
    <property type="molecule type" value="Genomic_DNA"/>
</dbReference>
<dbReference type="AlphaFoldDB" id="A0A172TV58"/>
<protein>
    <submittedName>
        <fullName evidence="2">Uncharacterized protein</fullName>
    </submittedName>
</protein>
<accession>A0A172TV58</accession>
<keyword evidence="3" id="KW-1185">Reference proteome</keyword>
<evidence type="ECO:0000256" key="1">
    <source>
        <dbReference type="SAM" id="Phobius"/>
    </source>
</evidence>
<sequence length="397" mass="44486">MSVSFKPIRPLLQTGNNAASRWFSYFGLGIGVVLLLCSIQMYINIQQMLAGNAVRKNGYDYISITKTVTNATMGQTDKNLFQPKDLEELKAQPFIENAAPLVANQFRVQLSAGDILPFKTDLFLETLENDFIDTLPPNFQWQEGQENIPIIVSSDFLEIYNVFAPGQGLPQISEATATGVPVFITCISDSKRMTFQGNIVAFSDRINSVLAPKSFLTWANQQFGSNQVNDAARVFIKTKDANNAQLLNFLDQKNYKVNKDKTKFGRVKQVIQGIFSGLGVFGLLVIVLALLLFSFYLQLVIARSKSSLALLLTLGYSPTWLSKNVARQFMPIYFFIILGALLAVQTIQWAFHEYVMIGQEETTTLVHWGVALTAVVLLLLSVYTNYRLIRKLLFKLS</sequence>